<name>A0A7R9QR05_9ACAR</name>
<dbReference type="EMBL" id="OC921495">
    <property type="protein sequence ID" value="CAD7653439.1"/>
    <property type="molecule type" value="Genomic_DNA"/>
</dbReference>
<dbReference type="GO" id="GO:0046872">
    <property type="term" value="F:metal ion binding"/>
    <property type="evidence" value="ECO:0007669"/>
    <property type="project" value="InterPro"/>
</dbReference>
<organism evidence="1">
    <name type="scientific">Oppiella nova</name>
    <dbReference type="NCBI Taxonomy" id="334625"/>
    <lineage>
        <taxon>Eukaryota</taxon>
        <taxon>Metazoa</taxon>
        <taxon>Ecdysozoa</taxon>
        <taxon>Arthropoda</taxon>
        <taxon>Chelicerata</taxon>
        <taxon>Arachnida</taxon>
        <taxon>Acari</taxon>
        <taxon>Acariformes</taxon>
        <taxon>Sarcoptiformes</taxon>
        <taxon>Oribatida</taxon>
        <taxon>Brachypylina</taxon>
        <taxon>Oppioidea</taxon>
        <taxon>Oppiidae</taxon>
        <taxon>Oppiella</taxon>
    </lineage>
</organism>
<reference evidence="1" key="1">
    <citation type="submission" date="2020-11" db="EMBL/GenBank/DDBJ databases">
        <authorList>
            <person name="Tran Van P."/>
        </authorList>
    </citation>
    <scope>NUCLEOTIDE SEQUENCE</scope>
</reference>
<dbReference type="Proteomes" id="UP000728032">
    <property type="component" value="Unassembled WGS sequence"/>
</dbReference>
<evidence type="ECO:0000313" key="1">
    <source>
        <dbReference type="EMBL" id="CAD7653439.1"/>
    </source>
</evidence>
<dbReference type="AlphaFoldDB" id="A0A7R9QR05"/>
<sequence>SKDDVDIYKKDCSPLNPLRCAMGDLSGRHGFLSVGSERTLISDPNLPLSGNYSVMGRSLIIFKSNGDVIPLGCANIKPDVHLVSNVAVRKNPAFTVAKFMSHMRGLLSTTDWLVVPDIHYTKDIANNECVQLSVNFYGPEAHKLQVEFSNLINLGTVKRQTRTGIQSVSTFYKPCKTYLSGRHGFLSVGSERTLISDPNLPLSGNYSVMGRSLIIFKTNGDVIPLGCANIKPDVHLVSNVAVRKNPAFTVAKFMSHMRALLNTTDWLVVPDIHYTKDIANNECVQLSVNFYGAEAHKLQVEFSNLINLGTVKRQTRTGIQSVSTFYKPCKTCKILPFL</sequence>
<proteinExistence type="predicted"/>
<feature type="non-terminal residue" evidence="1">
    <location>
        <position position="1"/>
    </location>
</feature>
<dbReference type="InterPro" id="IPR036423">
    <property type="entry name" value="SOD-like_Cu/Zn_dom_sf"/>
</dbReference>
<dbReference type="Gene3D" id="2.60.40.200">
    <property type="entry name" value="Superoxide dismutase, copper/zinc binding domain"/>
    <property type="match status" value="2"/>
</dbReference>
<dbReference type="OrthoDB" id="159229at2759"/>
<dbReference type="InterPro" id="IPR053257">
    <property type="entry name" value="Cu-only_SOD"/>
</dbReference>
<dbReference type="PANTHER" id="PTHR20910:SF1">
    <property type="entry name" value="SUPEROXIDE DISMUTASE COPPER_ZINC BINDING DOMAIN-CONTAINING PROTEIN"/>
    <property type="match status" value="1"/>
</dbReference>
<dbReference type="SUPFAM" id="SSF49329">
    <property type="entry name" value="Cu,Zn superoxide dismutase-like"/>
    <property type="match status" value="2"/>
</dbReference>
<dbReference type="GO" id="GO:0006801">
    <property type="term" value="P:superoxide metabolic process"/>
    <property type="evidence" value="ECO:0007669"/>
    <property type="project" value="InterPro"/>
</dbReference>
<accession>A0A7R9QR05</accession>
<dbReference type="PANTHER" id="PTHR20910">
    <property type="entry name" value="AGAP001623-PA"/>
    <property type="match status" value="1"/>
</dbReference>
<protein>
    <submittedName>
        <fullName evidence="1">Uncharacterized protein</fullName>
    </submittedName>
</protein>
<keyword evidence="2" id="KW-1185">Reference proteome</keyword>
<gene>
    <name evidence="1" type="ORF">ONB1V03_LOCUS10093</name>
</gene>
<evidence type="ECO:0000313" key="2">
    <source>
        <dbReference type="Proteomes" id="UP000728032"/>
    </source>
</evidence>
<dbReference type="EMBL" id="CAJPVJ010006670">
    <property type="protein sequence ID" value="CAG2170626.1"/>
    <property type="molecule type" value="Genomic_DNA"/>
</dbReference>